<comment type="catalytic activity">
    <reaction evidence="1">
        <text>acetyl-CoA + phosphate = acetyl phosphate + CoA</text>
        <dbReference type="Rhea" id="RHEA:19521"/>
        <dbReference type="ChEBI" id="CHEBI:22191"/>
        <dbReference type="ChEBI" id="CHEBI:43474"/>
        <dbReference type="ChEBI" id="CHEBI:57287"/>
        <dbReference type="ChEBI" id="CHEBI:57288"/>
        <dbReference type="EC" id="2.3.1.8"/>
    </reaction>
</comment>
<comment type="similarity">
    <text evidence="3">Belongs to the phosphate acetyltransferase and butyryltransferase family.</text>
</comment>
<dbReference type="Gene3D" id="3.40.50.10750">
    <property type="entry name" value="Isocitrate/Isopropylmalate dehydrogenase-like"/>
    <property type="match status" value="1"/>
</dbReference>
<dbReference type="Pfam" id="PF01515">
    <property type="entry name" value="PTA_PTB"/>
    <property type="match status" value="1"/>
</dbReference>
<reference evidence="10" key="1">
    <citation type="submission" date="2023-05" db="EMBL/GenBank/DDBJ databases">
        <title>[olsenella] sp. nov., isolated from a pig farm feces dump.</title>
        <authorList>
            <person name="Chang Y.-H."/>
        </authorList>
    </citation>
    <scope>NUCLEOTIDE SEQUENCE</scope>
    <source>
        <strain evidence="10">YH-ols2217</strain>
    </source>
</reference>
<evidence type="ECO:0000256" key="3">
    <source>
        <dbReference type="ARBA" id="ARBA00005656"/>
    </source>
</evidence>
<protein>
    <recommendedName>
        <fullName evidence="5">Phosphate acetyltransferase</fullName>
        <ecNumber evidence="4">2.3.1.8</ecNumber>
    </recommendedName>
    <alternativeName>
        <fullName evidence="8">Phosphotransacetylase</fullName>
    </alternativeName>
</protein>
<evidence type="ECO:0000256" key="5">
    <source>
        <dbReference type="ARBA" id="ARBA00021528"/>
    </source>
</evidence>
<sequence length="325" mass="34494">MADFLSRMKEMAKADVKTIVLPEGEDPRTIEAAKAVVAEGTANLVILGDPATIDVPGATVIDPKVDPRHRPYAEKLQELRAKKGMTLEQADALMDDNTYFGTMMVKMGDADGLVSGACHSTANTLRPALQILKTKPGTKLVSGFMVMCVPDCEYGDHGTFIFSDIGLNEYPDADQLSEIAISSAESWRALMGSEPTIAMLSYSTKGSAKNDAVTKVAEAFRLLQEKAPELHCDGELQVDAALDETVCALKAPGSKVGGHADVLIFPNLDAGNIGYKLVQRLGKAEAYGPLLQGIAKPVNDLSRGCSATDIEAVIAITAVQAQLEG</sequence>
<dbReference type="InterPro" id="IPR002505">
    <property type="entry name" value="PTA_PTB"/>
</dbReference>
<keyword evidence="6 10" id="KW-0808">Transferase</keyword>
<dbReference type="InterPro" id="IPR012147">
    <property type="entry name" value="P_Ac_Bu_trans"/>
</dbReference>
<dbReference type="RefSeq" id="WP_283713189.1">
    <property type="nucleotide sequence ID" value="NZ_JASJEW010000003.1"/>
</dbReference>
<dbReference type="EC" id="2.3.1.8" evidence="4"/>
<evidence type="ECO:0000259" key="9">
    <source>
        <dbReference type="Pfam" id="PF01515"/>
    </source>
</evidence>
<evidence type="ECO:0000313" key="10">
    <source>
        <dbReference type="EMBL" id="MDJ1130039.1"/>
    </source>
</evidence>
<dbReference type="InterPro" id="IPR042113">
    <property type="entry name" value="P_AcTrfase_dom1"/>
</dbReference>
<evidence type="ECO:0000256" key="7">
    <source>
        <dbReference type="ARBA" id="ARBA00023315"/>
    </source>
</evidence>
<evidence type="ECO:0000256" key="1">
    <source>
        <dbReference type="ARBA" id="ARBA00000705"/>
    </source>
</evidence>
<dbReference type="EMBL" id="JASJEX010000004">
    <property type="protein sequence ID" value="MDJ1130039.1"/>
    <property type="molecule type" value="Genomic_DNA"/>
</dbReference>
<keyword evidence="7 10" id="KW-0012">Acyltransferase</keyword>
<dbReference type="PANTHER" id="PTHR43356">
    <property type="entry name" value="PHOSPHATE ACETYLTRANSFERASE"/>
    <property type="match status" value="1"/>
</dbReference>
<keyword evidence="11" id="KW-1185">Reference proteome</keyword>
<dbReference type="InterPro" id="IPR050500">
    <property type="entry name" value="Phos_Acetyltrans/Butyryltrans"/>
</dbReference>
<dbReference type="Gene3D" id="3.40.50.10950">
    <property type="match status" value="1"/>
</dbReference>
<dbReference type="NCBIfam" id="TIGR00651">
    <property type="entry name" value="pta"/>
    <property type="match status" value="1"/>
</dbReference>
<gene>
    <name evidence="10" type="primary">pta</name>
    <name evidence="10" type="ORF">QJ043_08105</name>
</gene>
<proteinExistence type="inferred from homology"/>
<organism evidence="10 11">
    <name type="scientific">Kribbibacterium absianum</name>
    <dbReference type="NCBI Taxonomy" id="3044210"/>
    <lineage>
        <taxon>Bacteria</taxon>
        <taxon>Bacillati</taxon>
        <taxon>Actinomycetota</taxon>
        <taxon>Coriobacteriia</taxon>
        <taxon>Coriobacteriales</taxon>
        <taxon>Kribbibacteriaceae</taxon>
        <taxon>Kribbibacterium</taxon>
    </lineage>
</organism>
<evidence type="ECO:0000256" key="4">
    <source>
        <dbReference type="ARBA" id="ARBA00012707"/>
    </source>
</evidence>
<accession>A0ABT6ZLV6</accession>
<dbReference type="InterPro" id="IPR042112">
    <property type="entry name" value="P_AcTrfase_dom2"/>
</dbReference>
<dbReference type="GO" id="GO:0008959">
    <property type="term" value="F:phosphate acetyltransferase activity"/>
    <property type="evidence" value="ECO:0007669"/>
    <property type="project" value="UniProtKB-EC"/>
</dbReference>
<dbReference type="PIRSF" id="PIRSF000428">
    <property type="entry name" value="P_Ac_trans"/>
    <property type="match status" value="1"/>
</dbReference>
<comment type="pathway">
    <text evidence="2">Metabolic intermediate biosynthesis; acetyl-CoA biosynthesis; acetyl-CoA from acetate: step 2/2.</text>
</comment>
<evidence type="ECO:0000256" key="6">
    <source>
        <dbReference type="ARBA" id="ARBA00022679"/>
    </source>
</evidence>
<feature type="domain" description="Phosphate acetyl/butaryl transferase" evidence="9">
    <location>
        <begin position="4"/>
        <end position="318"/>
    </location>
</feature>
<evidence type="ECO:0000313" key="11">
    <source>
        <dbReference type="Proteomes" id="UP001431693"/>
    </source>
</evidence>
<dbReference type="Proteomes" id="UP001431693">
    <property type="component" value="Unassembled WGS sequence"/>
</dbReference>
<dbReference type="SUPFAM" id="SSF53659">
    <property type="entry name" value="Isocitrate/Isopropylmalate dehydrogenase-like"/>
    <property type="match status" value="1"/>
</dbReference>
<evidence type="ECO:0000256" key="2">
    <source>
        <dbReference type="ARBA" id="ARBA00004989"/>
    </source>
</evidence>
<name>A0ABT6ZLV6_9ACTN</name>
<dbReference type="InterPro" id="IPR004614">
    <property type="entry name" value="P_AcTrfase"/>
</dbReference>
<evidence type="ECO:0000256" key="8">
    <source>
        <dbReference type="ARBA" id="ARBA00031108"/>
    </source>
</evidence>
<dbReference type="NCBIfam" id="NF007233">
    <property type="entry name" value="PRK09653.1"/>
    <property type="match status" value="1"/>
</dbReference>
<comment type="caution">
    <text evidence="10">The sequence shown here is derived from an EMBL/GenBank/DDBJ whole genome shotgun (WGS) entry which is preliminary data.</text>
</comment>
<dbReference type="PANTHER" id="PTHR43356:SF3">
    <property type="entry name" value="PHOSPHATE ACETYLTRANSFERASE"/>
    <property type="match status" value="1"/>
</dbReference>